<comment type="caution">
    <text evidence="1">The sequence shown here is derived from an EMBL/GenBank/DDBJ whole genome shotgun (WGS) entry which is preliminary data.</text>
</comment>
<evidence type="ECO:0000313" key="2">
    <source>
        <dbReference type="Proteomes" id="UP000192257"/>
    </source>
</evidence>
<organism evidence="1 2">
    <name type="scientific">Trypanosoma theileri</name>
    <dbReference type="NCBI Taxonomy" id="67003"/>
    <lineage>
        <taxon>Eukaryota</taxon>
        <taxon>Discoba</taxon>
        <taxon>Euglenozoa</taxon>
        <taxon>Kinetoplastea</taxon>
        <taxon>Metakinetoplastina</taxon>
        <taxon>Trypanosomatida</taxon>
        <taxon>Trypanosomatidae</taxon>
        <taxon>Trypanosoma</taxon>
    </lineage>
</organism>
<dbReference type="RefSeq" id="XP_028883844.1">
    <property type="nucleotide sequence ID" value="XM_029025021.1"/>
</dbReference>
<name>A0A1X0NZ01_9TRYP</name>
<accession>A0A1X0NZ01</accession>
<gene>
    <name evidence="1" type="ORF">TM35_000113120</name>
</gene>
<dbReference type="EMBL" id="NBCO01000011">
    <property type="protein sequence ID" value="ORC89778.1"/>
    <property type="molecule type" value="Genomic_DNA"/>
</dbReference>
<keyword evidence="2" id="KW-1185">Reference proteome</keyword>
<evidence type="ECO:0000313" key="1">
    <source>
        <dbReference type="EMBL" id="ORC89778.1"/>
    </source>
</evidence>
<dbReference type="GeneID" id="39984801"/>
<dbReference type="AlphaFoldDB" id="A0A1X0NZ01"/>
<dbReference type="OrthoDB" id="239920at2759"/>
<proteinExistence type="predicted"/>
<protein>
    <submittedName>
        <fullName evidence="1">Uncharacterized protein</fullName>
    </submittedName>
</protein>
<dbReference type="VEuPathDB" id="TriTrypDB:TM35_000113120"/>
<dbReference type="Proteomes" id="UP000192257">
    <property type="component" value="Unassembled WGS sequence"/>
</dbReference>
<sequence length="409" mass="44967">MSLMPGDMSEVAEIPDTLNIRYILRGTRLLTLLVNLKSKAVGYLVAQARSARIEDMPLLLDLTVGIFGGAAEANLEAAALVKSLISVGPNTSWVVDDTILKIIIDLSPGPDSSNKNAIGDKTTIASIRANSKIGESKFRVTMRLFCEGGVKWPLMLSPRSGTECTDEASSQGLVARALEFTPSASIPRAGYSPYVHNELYELSESITLDLAMLPIARLRINMDGKDGRLVRYTGDIFSGVGISLSVEFQSKGVSPLAGNRAPMSRKRLNTFIREERGPAGEPILIIEFDTTKDFGESTVKRRVISDATRVIVNKRFKVNFAATGPPNELPSFADMYRTICKFLDPMPNPLLTLNMPDVRMFVAKEYPRFGMTREIKNLVWEAVRLYVVNDYMPQSVVDVSVSPSPLRVS</sequence>
<reference evidence="1 2" key="1">
    <citation type="submission" date="2017-03" db="EMBL/GenBank/DDBJ databases">
        <title>An alternative strategy for trypanosome survival in the mammalian bloodstream revealed through genome and transcriptome analysis of the ubiquitous bovine parasite Trypanosoma (Megatrypanum) theileri.</title>
        <authorList>
            <person name="Kelly S."/>
            <person name="Ivens A."/>
            <person name="Mott A."/>
            <person name="O'Neill E."/>
            <person name="Emms D."/>
            <person name="Macleod O."/>
            <person name="Voorheis P."/>
            <person name="Matthews J."/>
            <person name="Matthews K."/>
            <person name="Carrington M."/>
        </authorList>
    </citation>
    <scope>NUCLEOTIDE SEQUENCE [LARGE SCALE GENOMIC DNA]</scope>
    <source>
        <strain evidence="1">Edinburgh</strain>
    </source>
</reference>